<keyword evidence="6" id="KW-0547">Nucleotide-binding</keyword>
<reference evidence="18" key="1">
    <citation type="submission" date="2016-10" db="EMBL/GenBank/DDBJ databases">
        <authorList>
            <person name="Varghese N."/>
        </authorList>
    </citation>
    <scope>NUCLEOTIDE SEQUENCE [LARGE SCALE GENOMIC DNA]</scope>
    <source>
        <strain evidence="18">Nsp8</strain>
    </source>
</reference>
<feature type="transmembrane region" description="Helical" evidence="14">
    <location>
        <begin position="21"/>
        <end position="47"/>
    </location>
</feature>
<protein>
    <recommendedName>
        <fullName evidence="12">Cyclolysin secretion/processing ATP-binding protein CyaB</fullName>
    </recommendedName>
</protein>
<dbReference type="GO" id="GO:0005886">
    <property type="term" value="C:plasma membrane"/>
    <property type="evidence" value="ECO:0007669"/>
    <property type="project" value="UniProtKB-SubCell"/>
</dbReference>
<dbReference type="SMART" id="SM00382">
    <property type="entry name" value="AAA"/>
    <property type="match status" value="1"/>
</dbReference>
<dbReference type="PANTHER" id="PTHR43394:SF1">
    <property type="entry name" value="ATP-BINDING CASSETTE SUB-FAMILY B MEMBER 10, MITOCHONDRIAL"/>
    <property type="match status" value="1"/>
</dbReference>
<evidence type="ECO:0000256" key="7">
    <source>
        <dbReference type="ARBA" id="ARBA00022840"/>
    </source>
</evidence>
<dbReference type="AlphaFoldDB" id="A0A1I5A804"/>
<dbReference type="PROSITE" id="PS50893">
    <property type="entry name" value="ABC_TRANSPORTER_2"/>
    <property type="match status" value="1"/>
</dbReference>
<dbReference type="InterPro" id="IPR036640">
    <property type="entry name" value="ABC1_TM_sf"/>
</dbReference>
<dbReference type="GO" id="GO:0005524">
    <property type="term" value="F:ATP binding"/>
    <property type="evidence" value="ECO:0007669"/>
    <property type="project" value="UniProtKB-KW"/>
</dbReference>
<dbReference type="Pfam" id="PF00664">
    <property type="entry name" value="ABC_membrane"/>
    <property type="match status" value="1"/>
</dbReference>
<keyword evidence="9 14" id="KW-0472">Membrane</keyword>
<keyword evidence="5" id="KW-0354">Hemolysis</keyword>
<evidence type="ECO:0000256" key="4">
    <source>
        <dbReference type="ARBA" id="ARBA00022692"/>
    </source>
</evidence>
<dbReference type="SUPFAM" id="SSF90123">
    <property type="entry name" value="ABC transporter transmembrane region"/>
    <property type="match status" value="1"/>
</dbReference>
<evidence type="ECO:0000313" key="17">
    <source>
        <dbReference type="EMBL" id="SFN58592.1"/>
    </source>
</evidence>
<evidence type="ECO:0000256" key="9">
    <source>
        <dbReference type="ARBA" id="ARBA00023136"/>
    </source>
</evidence>
<dbReference type="Proteomes" id="UP000183107">
    <property type="component" value="Unassembled WGS sequence"/>
</dbReference>
<organism evidence="17 18">
    <name type="scientific">Nitrosospira briensis</name>
    <dbReference type="NCBI Taxonomy" id="35799"/>
    <lineage>
        <taxon>Bacteria</taxon>
        <taxon>Pseudomonadati</taxon>
        <taxon>Pseudomonadota</taxon>
        <taxon>Betaproteobacteria</taxon>
        <taxon>Nitrosomonadales</taxon>
        <taxon>Nitrosomonadaceae</taxon>
        <taxon>Nitrosospira</taxon>
    </lineage>
</organism>
<name>A0A1I5A804_9PROT</name>
<comment type="similarity">
    <text evidence="11">Belongs to the ABC transporter superfamily. Cyclolysin exporter (TC 3.A.1.109.2) family.</text>
</comment>
<dbReference type="SUPFAM" id="SSF52540">
    <property type="entry name" value="P-loop containing nucleoside triphosphate hydrolases"/>
    <property type="match status" value="1"/>
</dbReference>
<keyword evidence="7 17" id="KW-0067">ATP-binding</keyword>
<feature type="transmembrane region" description="Helical" evidence="14">
    <location>
        <begin position="167"/>
        <end position="185"/>
    </location>
</feature>
<evidence type="ECO:0000256" key="5">
    <source>
        <dbReference type="ARBA" id="ARBA00022735"/>
    </source>
</evidence>
<comment type="function">
    <text evidence="10">Involved in the export of calmodulin-sensitive adenylate cyclase-hemolysin (cyclolysin).</text>
</comment>
<evidence type="ECO:0000259" key="16">
    <source>
        <dbReference type="PROSITE" id="PS50929"/>
    </source>
</evidence>
<keyword evidence="4 14" id="KW-0812">Transmembrane</keyword>
<evidence type="ECO:0000256" key="6">
    <source>
        <dbReference type="ARBA" id="ARBA00022741"/>
    </source>
</evidence>
<evidence type="ECO:0000313" key="18">
    <source>
        <dbReference type="Proteomes" id="UP000183107"/>
    </source>
</evidence>
<keyword evidence="5" id="KW-0204">Cytolysis</keyword>
<feature type="transmembrane region" description="Helical" evidence="14">
    <location>
        <begin position="281"/>
        <end position="298"/>
    </location>
</feature>
<keyword evidence="8 14" id="KW-1133">Transmembrane helix</keyword>
<dbReference type="GO" id="GO:0015421">
    <property type="term" value="F:ABC-type oligopeptide transporter activity"/>
    <property type="evidence" value="ECO:0007669"/>
    <property type="project" value="TreeGrafter"/>
</dbReference>
<dbReference type="InterPro" id="IPR039421">
    <property type="entry name" value="Type_1_exporter"/>
</dbReference>
<comment type="subcellular location">
    <subcellularLocation>
        <location evidence="1">Cell membrane</location>
        <topology evidence="1">Multi-pass membrane protein</topology>
    </subcellularLocation>
</comment>
<keyword evidence="3" id="KW-1003">Cell membrane</keyword>
<evidence type="ECO:0000256" key="12">
    <source>
        <dbReference type="ARBA" id="ARBA00072252"/>
    </source>
</evidence>
<dbReference type="PROSITE" id="PS50929">
    <property type="entry name" value="ABC_TM1F"/>
    <property type="match status" value="1"/>
</dbReference>
<keyword evidence="2" id="KW-0813">Transport</keyword>
<keyword evidence="18" id="KW-1185">Reference proteome</keyword>
<feature type="compositionally biased region" description="Basic and acidic residues" evidence="13">
    <location>
        <begin position="355"/>
        <end position="369"/>
    </location>
</feature>
<dbReference type="Gene3D" id="3.40.50.300">
    <property type="entry name" value="P-loop containing nucleotide triphosphate hydrolases"/>
    <property type="match status" value="1"/>
</dbReference>
<feature type="domain" description="ABC transporter" evidence="15">
    <location>
        <begin position="342"/>
        <end position="603"/>
    </location>
</feature>
<feature type="transmembrane region" description="Helical" evidence="14">
    <location>
        <begin position="248"/>
        <end position="269"/>
    </location>
</feature>
<sequence length="611" mass="66642">MQNMQTITGRQLCLWLMKYIAPYWDALTVALTCMIAMAATMPMLAALVLSMVDGVITGKNLELMQLILLGIVGIFTVRGVAGHIGAYTINWVGNKLVMDLRMKMFDKLLALPGRYCDGHAEYNPVLGITSGTSQLARTFTGLVTVMVKDTFTILGLLGWMFYLDWEFSLLALLIISAAVLILRLITKRLHTMELKAGQITDGLTPVLKDSVENQWVVKLHGGENYEHQRMKEQAEEVSRLVMKQMAMASLHVPLIQITTAVSLAIIIYITAQQASSDEITAGGFASLVAAMLMLIAPVKRVAGVKEALHLGLANAEPVFWLLDQETEPDTGTISIERARGELKLEQISFHHRPGREKNSEADPKVDPKAGSEVHLEHGAASYSVLRDVTLTIQPGEKVALMGLRGSTVALARLVARFVNPSSGRILLDGHDLKNLRLASLRANISFVSADTAIFNDTIAANIAYGVMSRATEGMVTAAALSAHASEFIRQMPEGLQTLVGEQGVNLDGGQRLRIAIARALLKNSPVLLLDEAFETMDSEPMHHVEAALDAVMEGRTTLVIAHRLATVEKADRVVLLDHGRIVESGSHQELLARRGAYPAFARRLLEPGDGR</sequence>
<dbReference type="Pfam" id="PF00005">
    <property type="entry name" value="ABC_tran"/>
    <property type="match status" value="1"/>
</dbReference>
<feature type="transmembrane region" description="Helical" evidence="14">
    <location>
        <begin position="67"/>
        <end position="93"/>
    </location>
</feature>
<dbReference type="InterPro" id="IPR003439">
    <property type="entry name" value="ABC_transporter-like_ATP-bd"/>
</dbReference>
<dbReference type="Gene3D" id="1.20.1560.10">
    <property type="entry name" value="ABC transporter type 1, transmembrane domain"/>
    <property type="match status" value="1"/>
</dbReference>
<evidence type="ECO:0000256" key="14">
    <source>
        <dbReference type="SAM" id="Phobius"/>
    </source>
</evidence>
<feature type="region of interest" description="Disordered" evidence="13">
    <location>
        <begin position="350"/>
        <end position="369"/>
    </location>
</feature>
<evidence type="ECO:0000256" key="11">
    <source>
        <dbReference type="ARBA" id="ARBA00061173"/>
    </source>
</evidence>
<feature type="transmembrane region" description="Helical" evidence="14">
    <location>
        <begin position="139"/>
        <end position="161"/>
    </location>
</feature>
<proteinExistence type="inferred from homology"/>
<dbReference type="PANTHER" id="PTHR43394">
    <property type="entry name" value="ATP-DEPENDENT PERMEASE MDL1, MITOCHONDRIAL"/>
    <property type="match status" value="1"/>
</dbReference>
<evidence type="ECO:0000256" key="2">
    <source>
        <dbReference type="ARBA" id="ARBA00022448"/>
    </source>
</evidence>
<dbReference type="InterPro" id="IPR003593">
    <property type="entry name" value="AAA+_ATPase"/>
</dbReference>
<evidence type="ECO:0000256" key="13">
    <source>
        <dbReference type="SAM" id="MobiDB-lite"/>
    </source>
</evidence>
<feature type="domain" description="ABC transmembrane type-1" evidence="16">
    <location>
        <begin position="29"/>
        <end position="304"/>
    </location>
</feature>
<gene>
    <name evidence="17" type="ORF">SAMN05216386_1255</name>
</gene>
<evidence type="ECO:0000256" key="3">
    <source>
        <dbReference type="ARBA" id="ARBA00022475"/>
    </source>
</evidence>
<accession>A0A1I5A804</accession>
<evidence type="ECO:0000256" key="10">
    <source>
        <dbReference type="ARBA" id="ARBA00055355"/>
    </source>
</evidence>
<dbReference type="EMBL" id="FOVJ01000002">
    <property type="protein sequence ID" value="SFN58592.1"/>
    <property type="molecule type" value="Genomic_DNA"/>
</dbReference>
<dbReference type="GO" id="GO:0031640">
    <property type="term" value="P:killing of cells of another organism"/>
    <property type="evidence" value="ECO:0007669"/>
    <property type="project" value="UniProtKB-KW"/>
</dbReference>
<dbReference type="InterPro" id="IPR011527">
    <property type="entry name" value="ABC1_TM_dom"/>
</dbReference>
<dbReference type="FunFam" id="3.40.50.300:FF:000299">
    <property type="entry name" value="ABC transporter ATP-binding protein/permease"/>
    <property type="match status" value="1"/>
</dbReference>
<dbReference type="OrthoDB" id="8554730at2"/>
<dbReference type="InterPro" id="IPR027417">
    <property type="entry name" value="P-loop_NTPase"/>
</dbReference>
<evidence type="ECO:0000256" key="8">
    <source>
        <dbReference type="ARBA" id="ARBA00022989"/>
    </source>
</evidence>
<evidence type="ECO:0000259" key="15">
    <source>
        <dbReference type="PROSITE" id="PS50893"/>
    </source>
</evidence>
<dbReference type="CDD" id="cd18552">
    <property type="entry name" value="ABC_6TM_MsbA_like"/>
    <property type="match status" value="1"/>
</dbReference>
<dbReference type="GO" id="GO:0016887">
    <property type="term" value="F:ATP hydrolysis activity"/>
    <property type="evidence" value="ECO:0007669"/>
    <property type="project" value="InterPro"/>
</dbReference>
<evidence type="ECO:0000256" key="1">
    <source>
        <dbReference type="ARBA" id="ARBA00004651"/>
    </source>
</evidence>